<dbReference type="AlphaFoldDB" id="C8W5Q1"/>
<feature type="domain" description="PAS" evidence="1">
    <location>
        <begin position="234"/>
        <end position="287"/>
    </location>
</feature>
<dbReference type="InterPro" id="IPR000014">
    <property type="entry name" value="PAS"/>
</dbReference>
<dbReference type="OrthoDB" id="9784397at2"/>
<dbReference type="CDD" id="cd00130">
    <property type="entry name" value="PAS"/>
    <property type="match status" value="1"/>
</dbReference>
<accession>C8W5Q1</accession>
<dbReference type="RefSeq" id="WP_015758741.1">
    <property type="nucleotide sequence ID" value="NC_013216.1"/>
</dbReference>
<reference evidence="3 4" key="1">
    <citation type="journal article" date="2009" name="Stand. Genomic Sci.">
        <title>Complete genome sequence of Desulfotomaculum acetoxidans type strain (5575).</title>
        <authorList>
            <person name="Spring S."/>
            <person name="Lapidus A."/>
            <person name="Schroder M."/>
            <person name="Gleim D."/>
            <person name="Sims D."/>
            <person name="Meincke L."/>
            <person name="Glavina Del Rio T."/>
            <person name="Tice H."/>
            <person name="Copeland A."/>
            <person name="Cheng J.F."/>
            <person name="Lucas S."/>
            <person name="Chen F."/>
            <person name="Nolan M."/>
            <person name="Bruce D."/>
            <person name="Goodwin L."/>
            <person name="Pitluck S."/>
            <person name="Ivanova N."/>
            <person name="Mavromatis K."/>
            <person name="Mikhailova N."/>
            <person name="Pati A."/>
            <person name="Chen A."/>
            <person name="Palaniappan K."/>
            <person name="Land M."/>
            <person name="Hauser L."/>
            <person name="Chang Y.J."/>
            <person name="Jeffries C.D."/>
            <person name="Chain P."/>
            <person name="Saunders E."/>
            <person name="Brettin T."/>
            <person name="Detter J.C."/>
            <person name="Goker M."/>
            <person name="Bristow J."/>
            <person name="Eisen J.A."/>
            <person name="Markowitz V."/>
            <person name="Hugenholtz P."/>
            <person name="Kyrpides N.C."/>
            <person name="Klenk H.P."/>
            <person name="Han C."/>
        </authorList>
    </citation>
    <scope>NUCLEOTIDE SEQUENCE [LARGE SCALE GENOMIC DNA]</scope>
    <source>
        <strain evidence="4">ATCC 49208 / DSM 771 / VKM B-1644</strain>
    </source>
</reference>
<evidence type="ECO:0000313" key="4">
    <source>
        <dbReference type="Proteomes" id="UP000002217"/>
    </source>
</evidence>
<dbReference type="Gene3D" id="3.30.450.20">
    <property type="entry name" value="PAS domain"/>
    <property type="match status" value="1"/>
</dbReference>
<dbReference type="SUPFAM" id="SSF55785">
    <property type="entry name" value="PYP-like sensor domain (PAS domain)"/>
    <property type="match status" value="1"/>
</dbReference>
<keyword evidence="4" id="KW-1185">Reference proteome</keyword>
<dbReference type="KEGG" id="dae:Dtox_3320"/>
<dbReference type="eggNOG" id="COG3284">
    <property type="taxonomic scope" value="Bacteria"/>
</dbReference>
<dbReference type="HOGENOM" id="CLU_629662_0_0_9"/>
<proteinExistence type="predicted"/>
<organism evidence="3 4">
    <name type="scientific">Desulfofarcimen acetoxidans (strain ATCC 49208 / DSM 771 / KCTC 5769 / VKM B-1644 / 5575)</name>
    <name type="common">Desulfotomaculum acetoxidans</name>
    <dbReference type="NCBI Taxonomy" id="485916"/>
    <lineage>
        <taxon>Bacteria</taxon>
        <taxon>Bacillati</taxon>
        <taxon>Bacillota</taxon>
        <taxon>Clostridia</taxon>
        <taxon>Eubacteriales</taxon>
        <taxon>Peptococcaceae</taxon>
        <taxon>Desulfofarcimen</taxon>
    </lineage>
</organism>
<protein>
    <submittedName>
        <fullName evidence="3">Putative PAS/PAC sensor protein</fullName>
    </submittedName>
</protein>
<dbReference type="InterPro" id="IPR029016">
    <property type="entry name" value="GAF-like_dom_sf"/>
</dbReference>
<dbReference type="Pfam" id="PF01590">
    <property type="entry name" value="GAF"/>
    <property type="match status" value="1"/>
</dbReference>
<dbReference type="Pfam" id="PF01381">
    <property type="entry name" value="HTH_3"/>
    <property type="match status" value="1"/>
</dbReference>
<feature type="domain" description="HTH cro/C1-type" evidence="2">
    <location>
        <begin position="393"/>
        <end position="431"/>
    </location>
</feature>
<evidence type="ECO:0000259" key="1">
    <source>
        <dbReference type="PROSITE" id="PS50112"/>
    </source>
</evidence>
<dbReference type="PROSITE" id="PS50112">
    <property type="entry name" value="PAS"/>
    <property type="match status" value="1"/>
</dbReference>
<dbReference type="Pfam" id="PF00989">
    <property type="entry name" value="PAS"/>
    <property type="match status" value="1"/>
</dbReference>
<evidence type="ECO:0000313" key="3">
    <source>
        <dbReference type="EMBL" id="ACV64051.1"/>
    </source>
</evidence>
<dbReference type="InterPro" id="IPR013767">
    <property type="entry name" value="PAS_fold"/>
</dbReference>
<sequence length="435" mass="49363">MLERRIKTQKIKSGQKKLLKAWENFVLNNKSKGMHDIPVLADWEECRKLKANPLEFDYKHILSKQELDDRIIRRAEFIEVSRPHLDIIEQTLRTQTSTYAIVLADEDGYCIDLRCENRCAGSGEEMYTRLGARCTESDVGNSGIGTALRTRRPVVVEGREHYNRQYHIWTDVGAPISDPCQQLTGVLSIAVINEYASPYTLSMAVATAKAIEAELVGRAYREKIREKNNALSILEQKYKFVLNSLRRGALVANIDSIVNYCNNSAAEIMRTKPENVVGKHLKEIFQLPEHNRVISNTLLKGTGVKNYRVTTGCLGNDIEIVIDTDLVFDDEKNIIGVVAIFDSLTDLKAGRINDDSDKVKGLEVETKEGLKLLVKWNNLRHELKMEKKVFAREVLQIHPNQYYAYENGSKIPTLPNILKLAGLTQKSVEDIYSLL</sequence>
<dbReference type="PROSITE" id="PS50943">
    <property type="entry name" value="HTH_CROC1"/>
    <property type="match status" value="1"/>
</dbReference>
<dbReference type="STRING" id="485916.Dtox_3320"/>
<dbReference type="GO" id="GO:0006355">
    <property type="term" value="P:regulation of DNA-templated transcription"/>
    <property type="evidence" value="ECO:0007669"/>
    <property type="project" value="InterPro"/>
</dbReference>
<dbReference type="CDD" id="cd00093">
    <property type="entry name" value="HTH_XRE"/>
    <property type="match status" value="1"/>
</dbReference>
<gene>
    <name evidence="3" type="ordered locus">Dtox_3320</name>
</gene>
<dbReference type="EMBL" id="CP001720">
    <property type="protein sequence ID" value="ACV64051.1"/>
    <property type="molecule type" value="Genomic_DNA"/>
</dbReference>
<evidence type="ECO:0000259" key="2">
    <source>
        <dbReference type="PROSITE" id="PS50943"/>
    </source>
</evidence>
<name>C8W5Q1_DESAS</name>
<dbReference type="Proteomes" id="UP000002217">
    <property type="component" value="Chromosome"/>
</dbReference>
<dbReference type="InterPro" id="IPR001387">
    <property type="entry name" value="Cro/C1-type_HTH"/>
</dbReference>
<dbReference type="InterPro" id="IPR035965">
    <property type="entry name" value="PAS-like_dom_sf"/>
</dbReference>
<dbReference type="InterPro" id="IPR003018">
    <property type="entry name" value="GAF"/>
</dbReference>
<dbReference type="Gene3D" id="3.30.450.40">
    <property type="match status" value="1"/>
</dbReference>